<dbReference type="PANTHER" id="PTHR12265">
    <property type="entry name" value="TRANSMEMBRANE PROTEIN 53"/>
    <property type="match status" value="1"/>
</dbReference>
<dbReference type="SUPFAM" id="SSF53474">
    <property type="entry name" value="alpha/beta-Hydrolases"/>
    <property type="match status" value="1"/>
</dbReference>
<dbReference type="InterPro" id="IPR008547">
    <property type="entry name" value="DUF829_TMEM53"/>
</dbReference>
<keyword evidence="2" id="KW-1185">Reference proteome</keyword>
<dbReference type="Proteomes" id="UP000554235">
    <property type="component" value="Unassembled WGS sequence"/>
</dbReference>
<dbReference type="OrthoDB" id="77878at2759"/>
<proteinExistence type="predicted"/>
<organism evidence="1 2">
    <name type="scientific">Fusarium albosuccineum</name>
    <dbReference type="NCBI Taxonomy" id="1237068"/>
    <lineage>
        <taxon>Eukaryota</taxon>
        <taxon>Fungi</taxon>
        <taxon>Dikarya</taxon>
        <taxon>Ascomycota</taxon>
        <taxon>Pezizomycotina</taxon>
        <taxon>Sordariomycetes</taxon>
        <taxon>Hypocreomycetidae</taxon>
        <taxon>Hypocreales</taxon>
        <taxon>Nectriaceae</taxon>
        <taxon>Fusarium</taxon>
        <taxon>Fusarium decemcellulare species complex</taxon>
    </lineage>
</organism>
<evidence type="ECO:0000313" key="1">
    <source>
        <dbReference type="EMBL" id="KAF4470642.1"/>
    </source>
</evidence>
<protein>
    <submittedName>
        <fullName evidence="1">Transmembrane 53</fullName>
    </submittedName>
</protein>
<keyword evidence="1" id="KW-0812">Transmembrane</keyword>
<dbReference type="EMBL" id="JAADYS010000314">
    <property type="protein sequence ID" value="KAF4470642.1"/>
    <property type="molecule type" value="Genomic_DNA"/>
</dbReference>
<dbReference type="PANTHER" id="PTHR12265:SF40">
    <property type="entry name" value="DUF829-DOMAIN-CONTAINING PROTEIN"/>
    <property type="match status" value="1"/>
</dbReference>
<evidence type="ECO:0000313" key="2">
    <source>
        <dbReference type="Proteomes" id="UP000554235"/>
    </source>
</evidence>
<reference evidence="1 2" key="1">
    <citation type="submission" date="2020-01" db="EMBL/GenBank/DDBJ databases">
        <title>Identification and distribution of gene clusters putatively required for synthesis of sphingolipid metabolism inhibitors in phylogenetically diverse species of the filamentous fungus Fusarium.</title>
        <authorList>
            <person name="Kim H.-S."/>
            <person name="Busman M."/>
            <person name="Brown D.W."/>
            <person name="Divon H."/>
            <person name="Uhlig S."/>
            <person name="Proctor R.H."/>
        </authorList>
    </citation>
    <scope>NUCLEOTIDE SEQUENCE [LARGE SCALE GENOMIC DNA]</scope>
    <source>
        <strain evidence="1 2">NRRL 20459</strain>
    </source>
</reference>
<sequence length="280" mass="31477">MATPTPDESPLGFLDRLSPAVAYLSPDKTASRGSESGDPRLIILLTWMDARDGHVAKYIAQHRILFPSSPILIIRSTLKQYMQPSLRRRLFAPALPILQALEADTDVGDKPRFLLHVFSNGGFASAVTLWELWAAALNGKPIPRHAVVMDSCPGYFHWKRNHHVISLGLPFWASPLVWLALGIAWMCYIPWGRTEPQEANALAINTTDRISRETRRAYLYGDADQSVGWEDVEAHGRQAKERGALVRMEKFIGGAHVAQVRVDGERYWRVVKETWEGKDA</sequence>
<dbReference type="InterPro" id="IPR029058">
    <property type="entry name" value="AB_hydrolase_fold"/>
</dbReference>
<gene>
    <name evidence="1" type="ORF">FALBO_2447</name>
</gene>
<name>A0A8H4PLJ2_9HYPO</name>
<accession>A0A8H4PLJ2</accession>
<dbReference type="Pfam" id="PF05705">
    <property type="entry name" value="DUF829"/>
    <property type="match status" value="1"/>
</dbReference>
<comment type="caution">
    <text evidence="1">The sequence shown here is derived from an EMBL/GenBank/DDBJ whole genome shotgun (WGS) entry which is preliminary data.</text>
</comment>
<keyword evidence="1" id="KW-0472">Membrane</keyword>
<dbReference type="AlphaFoldDB" id="A0A8H4PLJ2"/>